<dbReference type="GO" id="GO:1990904">
    <property type="term" value="C:ribonucleoprotein complex"/>
    <property type="evidence" value="ECO:0007669"/>
    <property type="project" value="UniProtKB-KW"/>
</dbReference>
<dbReference type="InterPro" id="IPR036164">
    <property type="entry name" value="bL21-like_sf"/>
</dbReference>
<evidence type="ECO:0000256" key="2">
    <source>
        <dbReference type="ARBA" id="ARBA00022980"/>
    </source>
</evidence>
<keyword evidence="4 5" id="KW-0699">rRNA-binding</keyword>
<reference evidence="7" key="1">
    <citation type="submission" date="2017-09" db="EMBL/GenBank/DDBJ databases">
        <title>Depth-based differentiation of microbial function through sediment-hosted aquifers and enrichment of novel symbionts in the deep terrestrial subsurface.</title>
        <authorList>
            <person name="Probst A.J."/>
            <person name="Ladd B."/>
            <person name="Jarett J.K."/>
            <person name="Geller-Mcgrath D.E."/>
            <person name="Sieber C.M.K."/>
            <person name="Emerson J.B."/>
            <person name="Anantharaman K."/>
            <person name="Thomas B.C."/>
            <person name="Malmstrom R."/>
            <person name="Stieglmeier M."/>
            <person name="Klingl A."/>
            <person name="Woyke T."/>
            <person name="Ryan C.M."/>
            <person name="Banfield J.F."/>
        </authorList>
    </citation>
    <scope>NUCLEOTIDE SEQUENCE [LARGE SCALE GENOMIC DNA]</scope>
</reference>
<name>A0A2M7AXF8_9BACT</name>
<dbReference type="AlphaFoldDB" id="A0A2M7AXF8"/>
<keyword evidence="3 4" id="KW-0687">Ribonucleoprotein</keyword>
<keyword evidence="4 5" id="KW-0694">RNA-binding</keyword>
<evidence type="ECO:0000313" key="6">
    <source>
        <dbReference type="EMBL" id="PIU75318.1"/>
    </source>
</evidence>
<keyword evidence="2 4" id="KW-0689">Ribosomal protein</keyword>
<dbReference type="NCBIfam" id="TIGR00061">
    <property type="entry name" value="L21"/>
    <property type="match status" value="1"/>
</dbReference>
<dbReference type="GO" id="GO:0005840">
    <property type="term" value="C:ribosome"/>
    <property type="evidence" value="ECO:0007669"/>
    <property type="project" value="UniProtKB-KW"/>
</dbReference>
<dbReference type="InterPro" id="IPR001787">
    <property type="entry name" value="Ribosomal_bL21"/>
</dbReference>
<dbReference type="HAMAP" id="MF_01363">
    <property type="entry name" value="Ribosomal_bL21"/>
    <property type="match status" value="1"/>
</dbReference>
<comment type="function">
    <text evidence="4 5">This protein binds to 23S rRNA in the presence of protein L20.</text>
</comment>
<dbReference type="GO" id="GO:0003735">
    <property type="term" value="F:structural constituent of ribosome"/>
    <property type="evidence" value="ECO:0007669"/>
    <property type="project" value="InterPro"/>
</dbReference>
<comment type="caution">
    <text evidence="6">The sequence shown here is derived from an EMBL/GenBank/DDBJ whole genome shotgun (WGS) entry which is preliminary data.</text>
</comment>
<dbReference type="SUPFAM" id="SSF141091">
    <property type="entry name" value="L21p-like"/>
    <property type="match status" value="1"/>
</dbReference>
<comment type="subunit">
    <text evidence="4">Part of the 50S ribosomal subunit. Contacts protein L20.</text>
</comment>
<evidence type="ECO:0000256" key="5">
    <source>
        <dbReference type="RuleBase" id="RU000562"/>
    </source>
</evidence>
<evidence type="ECO:0000256" key="4">
    <source>
        <dbReference type="HAMAP-Rule" id="MF_01363"/>
    </source>
</evidence>
<dbReference type="Proteomes" id="UP000228775">
    <property type="component" value="Unassembled WGS sequence"/>
</dbReference>
<dbReference type="EMBL" id="PEVY01000029">
    <property type="protein sequence ID" value="PIU75318.1"/>
    <property type="molecule type" value="Genomic_DNA"/>
</dbReference>
<dbReference type="GO" id="GO:0005737">
    <property type="term" value="C:cytoplasm"/>
    <property type="evidence" value="ECO:0007669"/>
    <property type="project" value="UniProtKB-ARBA"/>
</dbReference>
<dbReference type="PANTHER" id="PTHR21349:SF0">
    <property type="entry name" value="LARGE RIBOSOMAL SUBUNIT PROTEIN BL21M"/>
    <property type="match status" value="1"/>
</dbReference>
<protein>
    <recommendedName>
        <fullName evidence="4">Large ribosomal subunit protein bL21</fullName>
    </recommendedName>
</protein>
<evidence type="ECO:0000256" key="3">
    <source>
        <dbReference type="ARBA" id="ARBA00023274"/>
    </source>
</evidence>
<proteinExistence type="inferred from homology"/>
<evidence type="ECO:0000313" key="7">
    <source>
        <dbReference type="Proteomes" id="UP000228775"/>
    </source>
</evidence>
<dbReference type="GO" id="GO:0006412">
    <property type="term" value="P:translation"/>
    <property type="evidence" value="ECO:0007669"/>
    <property type="project" value="UniProtKB-UniRule"/>
</dbReference>
<comment type="similarity">
    <text evidence="1 4 5">Belongs to the bacterial ribosomal protein bL21 family.</text>
</comment>
<organism evidence="6 7">
    <name type="scientific">Candidatus Portnoybacteria bacterium CG06_land_8_20_14_3_00_39_12</name>
    <dbReference type="NCBI Taxonomy" id="1974809"/>
    <lineage>
        <taxon>Bacteria</taxon>
        <taxon>Candidatus Portnoyibacteriota</taxon>
    </lineage>
</organism>
<gene>
    <name evidence="4 6" type="primary">rplU</name>
    <name evidence="6" type="ORF">COS76_01415</name>
</gene>
<dbReference type="InterPro" id="IPR028909">
    <property type="entry name" value="bL21-like"/>
</dbReference>
<dbReference type="PANTHER" id="PTHR21349">
    <property type="entry name" value="50S RIBOSOMAL PROTEIN L21"/>
    <property type="match status" value="1"/>
</dbReference>
<dbReference type="GO" id="GO:0019843">
    <property type="term" value="F:rRNA binding"/>
    <property type="evidence" value="ECO:0007669"/>
    <property type="project" value="UniProtKB-UniRule"/>
</dbReference>
<sequence>MKYAVVKINGSLFKVKEKDQIEVNRVSWKEGETVSLDDVLLFVDGAKIKIGTPRLKDTKIEAKLVKNYLGEKLYIYKFKAKTGYRRKTGFRAQKSLLSIEKLGN</sequence>
<accession>A0A2M7AXF8</accession>
<dbReference type="Pfam" id="PF00829">
    <property type="entry name" value="Ribosomal_L21p"/>
    <property type="match status" value="1"/>
</dbReference>
<evidence type="ECO:0000256" key="1">
    <source>
        <dbReference type="ARBA" id="ARBA00008563"/>
    </source>
</evidence>